<sequence>MRLIIAFGVTLSVGLALAGSASCGPRFDYVGTWTGDRDLPVPEGGNPAVARTLGKIELAILANGRFEMLHEGLPKTGTVRYESDRAFLEIKSILGEAVKEMGEPVVRHNRALELRPVDLNSIELRDPAGFYPEPVVLRRKTQPSG</sequence>
<dbReference type="AlphaFoldDB" id="A0A809R8F4"/>
<dbReference type="KEGG" id="npy:NPRO_13950"/>
<evidence type="ECO:0008006" key="4">
    <source>
        <dbReference type="Google" id="ProtNLM"/>
    </source>
</evidence>
<evidence type="ECO:0000313" key="2">
    <source>
        <dbReference type="EMBL" id="BBO23800.1"/>
    </source>
</evidence>
<accession>A0A809R8F4</accession>
<protein>
    <recommendedName>
        <fullName evidence="4">Lipocalin-like domain-containing protein</fullName>
    </recommendedName>
</protein>
<organism evidence="2 3">
    <name type="scientific">Candidatus Nitrosymbiomonas proteolyticus</name>
    <dbReference type="NCBI Taxonomy" id="2608984"/>
    <lineage>
        <taxon>Bacteria</taxon>
        <taxon>Bacillati</taxon>
        <taxon>Armatimonadota</taxon>
        <taxon>Armatimonadota incertae sedis</taxon>
        <taxon>Candidatus Nitrosymbiomonas</taxon>
    </lineage>
</organism>
<feature type="signal peptide" evidence="1">
    <location>
        <begin position="1"/>
        <end position="18"/>
    </location>
</feature>
<reference evidence="2" key="1">
    <citation type="journal article" name="DNA Res.">
        <title>The physiological potential of anammox bacteria as revealed by their core genome structure.</title>
        <authorList>
            <person name="Okubo T."/>
            <person name="Toyoda A."/>
            <person name="Fukuhara K."/>
            <person name="Uchiyama I."/>
            <person name="Harigaya Y."/>
            <person name="Kuroiwa M."/>
            <person name="Suzuki T."/>
            <person name="Murakami Y."/>
            <person name="Suwa Y."/>
            <person name="Takami H."/>
        </authorList>
    </citation>
    <scope>NUCLEOTIDE SEQUENCE</scope>
    <source>
        <strain evidence="2">317325-2</strain>
    </source>
</reference>
<dbReference type="Proteomes" id="UP000662873">
    <property type="component" value="Chromosome"/>
</dbReference>
<name>A0A809R8F4_9BACT</name>
<keyword evidence="1" id="KW-0732">Signal</keyword>
<evidence type="ECO:0000313" key="3">
    <source>
        <dbReference type="Proteomes" id="UP000662873"/>
    </source>
</evidence>
<proteinExistence type="predicted"/>
<feature type="chain" id="PRO_5035184945" description="Lipocalin-like domain-containing protein" evidence="1">
    <location>
        <begin position="19"/>
        <end position="145"/>
    </location>
</feature>
<dbReference type="PROSITE" id="PS51257">
    <property type="entry name" value="PROKAR_LIPOPROTEIN"/>
    <property type="match status" value="1"/>
</dbReference>
<dbReference type="EMBL" id="AP021858">
    <property type="protein sequence ID" value="BBO23800.1"/>
    <property type="molecule type" value="Genomic_DNA"/>
</dbReference>
<evidence type="ECO:0000256" key="1">
    <source>
        <dbReference type="SAM" id="SignalP"/>
    </source>
</evidence>
<gene>
    <name evidence="2" type="ORF">NPRO_13950</name>
</gene>